<accession>A0A813ELN8</accession>
<feature type="domain" description="PUM-HD" evidence="4">
    <location>
        <begin position="193"/>
        <end position="535"/>
    </location>
</feature>
<dbReference type="GO" id="GO:0005737">
    <property type="term" value="C:cytoplasm"/>
    <property type="evidence" value="ECO:0007669"/>
    <property type="project" value="TreeGrafter"/>
</dbReference>
<dbReference type="SMART" id="SM00025">
    <property type="entry name" value="Pumilio"/>
    <property type="match status" value="5"/>
</dbReference>
<feature type="repeat" description="Pumilio" evidence="2">
    <location>
        <begin position="290"/>
        <end position="325"/>
    </location>
</feature>
<feature type="repeat" description="Pumilio" evidence="2">
    <location>
        <begin position="362"/>
        <end position="398"/>
    </location>
</feature>
<dbReference type="GO" id="GO:0003729">
    <property type="term" value="F:mRNA binding"/>
    <property type="evidence" value="ECO:0007669"/>
    <property type="project" value="TreeGrafter"/>
</dbReference>
<feature type="repeat" description="Pumilio" evidence="2">
    <location>
        <begin position="399"/>
        <end position="435"/>
    </location>
</feature>
<proteinExistence type="predicted"/>
<dbReference type="PROSITE" id="PS50302">
    <property type="entry name" value="PUM"/>
    <property type="match status" value="3"/>
</dbReference>
<feature type="compositionally biased region" description="Polar residues" evidence="3">
    <location>
        <begin position="232"/>
        <end position="246"/>
    </location>
</feature>
<dbReference type="InterPro" id="IPR001313">
    <property type="entry name" value="Pumilio_RNA-bd_rpt"/>
</dbReference>
<dbReference type="InterPro" id="IPR016024">
    <property type="entry name" value="ARM-type_fold"/>
</dbReference>
<dbReference type="Pfam" id="PF00806">
    <property type="entry name" value="PUF"/>
    <property type="match status" value="5"/>
</dbReference>
<dbReference type="OrthoDB" id="668540at2759"/>
<name>A0A813ELN8_POLGL</name>
<dbReference type="EMBL" id="CAJNNV010013612">
    <property type="protein sequence ID" value="CAE8601863.1"/>
    <property type="molecule type" value="Genomic_DNA"/>
</dbReference>
<dbReference type="AlphaFoldDB" id="A0A813ELN8"/>
<organism evidence="5 6">
    <name type="scientific">Polarella glacialis</name>
    <name type="common">Dinoflagellate</name>
    <dbReference type="NCBI Taxonomy" id="89957"/>
    <lineage>
        <taxon>Eukaryota</taxon>
        <taxon>Sar</taxon>
        <taxon>Alveolata</taxon>
        <taxon>Dinophyceae</taxon>
        <taxon>Suessiales</taxon>
        <taxon>Suessiaceae</taxon>
        <taxon>Polarella</taxon>
    </lineage>
</organism>
<protein>
    <recommendedName>
        <fullName evidence="4">PUM-HD domain-containing protein</fullName>
    </recommendedName>
</protein>
<dbReference type="SUPFAM" id="SSF48371">
    <property type="entry name" value="ARM repeat"/>
    <property type="match status" value="1"/>
</dbReference>
<dbReference type="Proteomes" id="UP000654075">
    <property type="component" value="Unassembled WGS sequence"/>
</dbReference>
<gene>
    <name evidence="5" type="ORF">PGLA1383_LOCUS20133</name>
</gene>
<dbReference type="PANTHER" id="PTHR12537:SF12">
    <property type="entry name" value="MATERNAL PROTEIN PUMILIO"/>
    <property type="match status" value="1"/>
</dbReference>
<evidence type="ECO:0000259" key="4">
    <source>
        <dbReference type="PROSITE" id="PS50303"/>
    </source>
</evidence>
<reference evidence="5" key="1">
    <citation type="submission" date="2021-02" db="EMBL/GenBank/DDBJ databases">
        <authorList>
            <person name="Dougan E. K."/>
            <person name="Rhodes N."/>
            <person name="Thang M."/>
            <person name="Chan C."/>
        </authorList>
    </citation>
    <scope>NUCLEOTIDE SEQUENCE</scope>
</reference>
<sequence>MVCDNFNVAPPTMQAVAANEAYAFDTSNCCGQQMWPQQYVVAVMVPAQAQWGGLADAQQGFASQPGSPTCQPVAWQGESCQAQLCQTAPNTEQPYIMQHQLHPNMQLQLQQLQQLQPQFFMLPPPQVMNQQDLPQPYTQEINGQEPPQVQQMTVQHAAAGAASVFVAAAVPELHSQRNSPASSENAELVPGDKPEAAVLVGHSTSAGRRLRRKRACLRANHLELCGAADDQQGGNYLESPSSSRPQGSLAAAAGAAWNHHSEQGGHASHLRCDELQRQLADGNQFSVAIELRGQIWALSQDAAGCRLVQLAFENCNQREATQLAQELRGHVQDAVTSPHANYVLQKVVTQFTSIVSSFVADELLGVGARVARNRYGCRILCRLLEFNASMESTILLVDEVLQEAADLCRHSFGHHVVQSILEHGKARHKKQVVLALCSDPLGNAKHRCASYLVEKALSYANPADQQLLAQKLEAPEILAELALSQCGCFVARTLLLRSVDNPNTQAAVARIQGCLQEAKETKNGLWILQELADRGPIAA</sequence>
<dbReference type="Gene3D" id="1.25.10.10">
    <property type="entry name" value="Leucine-rich Repeat Variant"/>
    <property type="match status" value="1"/>
</dbReference>
<evidence type="ECO:0000256" key="2">
    <source>
        <dbReference type="PROSITE-ProRule" id="PRU00317"/>
    </source>
</evidence>
<evidence type="ECO:0000313" key="5">
    <source>
        <dbReference type="EMBL" id="CAE8601863.1"/>
    </source>
</evidence>
<dbReference type="PROSITE" id="PS50303">
    <property type="entry name" value="PUM_HD"/>
    <property type="match status" value="1"/>
</dbReference>
<feature type="region of interest" description="Disordered" evidence="3">
    <location>
        <begin position="229"/>
        <end position="265"/>
    </location>
</feature>
<dbReference type="GO" id="GO:0010608">
    <property type="term" value="P:post-transcriptional regulation of gene expression"/>
    <property type="evidence" value="ECO:0007669"/>
    <property type="project" value="TreeGrafter"/>
</dbReference>
<evidence type="ECO:0000256" key="3">
    <source>
        <dbReference type="SAM" id="MobiDB-lite"/>
    </source>
</evidence>
<keyword evidence="1" id="KW-0677">Repeat</keyword>
<dbReference type="InterPro" id="IPR011989">
    <property type="entry name" value="ARM-like"/>
</dbReference>
<dbReference type="InterPro" id="IPR033133">
    <property type="entry name" value="PUM-HD"/>
</dbReference>
<comment type="caution">
    <text evidence="5">The sequence shown here is derived from an EMBL/GenBank/DDBJ whole genome shotgun (WGS) entry which is preliminary data.</text>
</comment>
<evidence type="ECO:0000256" key="1">
    <source>
        <dbReference type="ARBA" id="ARBA00022737"/>
    </source>
</evidence>
<evidence type="ECO:0000313" key="6">
    <source>
        <dbReference type="Proteomes" id="UP000654075"/>
    </source>
</evidence>
<keyword evidence="6" id="KW-1185">Reference proteome</keyword>
<dbReference type="PANTHER" id="PTHR12537">
    <property type="entry name" value="RNA BINDING PROTEIN PUMILIO-RELATED"/>
    <property type="match status" value="1"/>
</dbReference>